<dbReference type="PROSITE" id="PS51384">
    <property type="entry name" value="FAD_FR"/>
    <property type="match status" value="1"/>
</dbReference>
<dbReference type="Gene3D" id="3.10.20.30">
    <property type="match status" value="1"/>
</dbReference>
<gene>
    <name evidence="3" type="ORF">MNBD_GAMMA07-2310</name>
</gene>
<dbReference type="SUPFAM" id="SSF63380">
    <property type="entry name" value="Riboflavin synthase domain-like"/>
    <property type="match status" value="1"/>
</dbReference>
<dbReference type="SUPFAM" id="SSF54292">
    <property type="entry name" value="2Fe-2S ferredoxin-like"/>
    <property type="match status" value="1"/>
</dbReference>
<dbReference type="InterPro" id="IPR012675">
    <property type="entry name" value="Beta-grasp_dom_sf"/>
</dbReference>
<dbReference type="InterPro" id="IPR001433">
    <property type="entry name" value="OxRdtase_FAD/NAD-bd"/>
</dbReference>
<evidence type="ECO:0000259" key="2">
    <source>
        <dbReference type="PROSITE" id="PS51384"/>
    </source>
</evidence>
<feature type="domain" description="2Fe-2S ferredoxin-type" evidence="1">
    <location>
        <begin position="1"/>
        <end position="87"/>
    </location>
</feature>
<dbReference type="GO" id="GO:0016491">
    <property type="term" value="F:oxidoreductase activity"/>
    <property type="evidence" value="ECO:0007669"/>
    <property type="project" value="InterPro"/>
</dbReference>
<dbReference type="GO" id="GO:0051536">
    <property type="term" value="F:iron-sulfur cluster binding"/>
    <property type="evidence" value="ECO:0007669"/>
    <property type="project" value="InterPro"/>
</dbReference>
<dbReference type="PANTHER" id="PTHR47354">
    <property type="entry name" value="NADH OXIDOREDUCTASE HCR"/>
    <property type="match status" value="1"/>
</dbReference>
<dbReference type="PANTHER" id="PTHR47354:SF5">
    <property type="entry name" value="PROTEIN RFBI"/>
    <property type="match status" value="1"/>
</dbReference>
<dbReference type="CDD" id="cd00207">
    <property type="entry name" value="fer2"/>
    <property type="match status" value="1"/>
</dbReference>
<dbReference type="Gene3D" id="2.40.30.10">
    <property type="entry name" value="Translation factors"/>
    <property type="match status" value="1"/>
</dbReference>
<dbReference type="EMBL" id="UOFF01000167">
    <property type="protein sequence ID" value="VAW56051.1"/>
    <property type="molecule type" value="Genomic_DNA"/>
</dbReference>
<reference evidence="3" key="1">
    <citation type="submission" date="2018-06" db="EMBL/GenBank/DDBJ databases">
        <authorList>
            <person name="Zhirakovskaya E."/>
        </authorList>
    </citation>
    <scope>NUCLEOTIDE SEQUENCE</scope>
</reference>
<dbReference type="Pfam" id="PF00111">
    <property type="entry name" value="Fer2"/>
    <property type="match status" value="1"/>
</dbReference>
<dbReference type="PRINTS" id="PR00371">
    <property type="entry name" value="FPNCR"/>
</dbReference>
<proteinExistence type="predicted"/>
<sequence>MHIFFDNKRFELEQEQTVLSALLDQGYDIPNICRAGACQSCIMQATKGEIPSEAQLGLKETLKLQGYFLACCCKPKTPLHIIDDAKKHEHFSATVIHHTLFNDNILCLRLKPLSTFNYHAGQFITIWKNNKIGRNYSLASVVNTDAYIELHIRRVDKGIVSNWLFDEVKLNDTLQIQAAMGNCFYTPEAPEQTLLLAGTGTGLAPLYGIMRDALQQGHRGEIHLIHGAIQTKDLYMHKTLLDLQSLYKQFHYHASVLQNDNKQCSISTIPIDEQVLNVANNLPKCKIYLCGAPDIVNLMKNKLFLAGASTKNIFADPFIAASN</sequence>
<dbReference type="InterPro" id="IPR017927">
    <property type="entry name" value="FAD-bd_FR_type"/>
</dbReference>
<dbReference type="InterPro" id="IPR001041">
    <property type="entry name" value="2Fe-2S_ferredoxin-type"/>
</dbReference>
<dbReference type="InterPro" id="IPR036010">
    <property type="entry name" value="2Fe-2S_ferredoxin-like_sf"/>
</dbReference>
<protein>
    <submittedName>
        <fullName evidence="3">2-polyprenylphenol hydroxylase and related flavodoxin oxidoreductases</fullName>
    </submittedName>
</protein>
<dbReference type="AlphaFoldDB" id="A0A3B0WL63"/>
<evidence type="ECO:0000259" key="1">
    <source>
        <dbReference type="PROSITE" id="PS51085"/>
    </source>
</evidence>
<dbReference type="InterPro" id="IPR017938">
    <property type="entry name" value="Riboflavin_synthase-like_b-brl"/>
</dbReference>
<evidence type="ECO:0000313" key="3">
    <source>
        <dbReference type="EMBL" id="VAW56051.1"/>
    </source>
</evidence>
<accession>A0A3B0WL63</accession>
<dbReference type="InterPro" id="IPR008333">
    <property type="entry name" value="Cbr1-like_FAD-bd_dom"/>
</dbReference>
<name>A0A3B0WL63_9ZZZZ</name>
<dbReference type="PROSITE" id="PS51085">
    <property type="entry name" value="2FE2S_FER_2"/>
    <property type="match status" value="1"/>
</dbReference>
<organism evidence="3">
    <name type="scientific">hydrothermal vent metagenome</name>
    <dbReference type="NCBI Taxonomy" id="652676"/>
    <lineage>
        <taxon>unclassified sequences</taxon>
        <taxon>metagenomes</taxon>
        <taxon>ecological metagenomes</taxon>
    </lineage>
</organism>
<dbReference type="PRINTS" id="PR00410">
    <property type="entry name" value="PHEHYDRXLASE"/>
</dbReference>
<dbReference type="InterPro" id="IPR039261">
    <property type="entry name" value="FNR_nucleotide-bd"/>
</dbReference>
<dbReference type="Pfam" id="PF00970">
    <property type="entry name" value="FAD_binding_6"/>
    <property type="match status" value="1"/>
</dbReference>
<dbReference type="Pfam" id="PF00175">
    <property type="entry name" value="NAD_binding_1"/>
    <property type="match status" value="1"/>
</dbReference>
<dbReference type="Gene3D" id="3.40.50.80">
    <property type="entry name" value="Nucleotide-binding domain of ferredoxin-NADP reductase (FNR) module"/>
    <property type="match status" value="1"/>
</dbReference>
<dbReference type="SUPFAM" id="SSF52343">
    <property type="entry name" value="Ferredoxin reductase-like, C-terminal NADP-linked domain"/>
    <property type="match status" value="1"/>
</dbReference>
<dbReference type="InterPro" id="IPR001709">
    <property type="entry name" value="Flavoprot_Pyr_Nucl_cyt_Rdtase"/>
</dbReference>
<dbReference type="CDD" id="cd06194">
    <property type="entry name" value="FNR_N-term_Iron_sulfur_binding"/>
    <property type="match status" value="1"/>
</dbReference>
<feature type="domain" description="FAD-binding FR-type" evidence="2">
    <location>
        <begin position="88"/>
        <end position="186"/>
    </location>
</feature>
<dbReference type="InterPro" id="IPR050415">
    <property type="entry name" value="MRET"/>
</dbReference>